<organism evidence="3 4">
    <name type="scientific">Winogradskyella jejuensis</name>
    <dbReference type="NCBI Taxonomy" id="1089305"/>
    <lineage>
        <taxon>Bacteria</taxon>
        <taxon>Pseudomonadati</taxon>
        <taxon>Bacteroidota</taxon>
        <taxon>Flavobacteriia</taxon>
        <taxon>Flavobacteriales</taxon>
        <taxon>Flavobacteriaceae</taxon>
        <taxon>Winogradskyella</taxon>
    </lineage>
</organism>
<gene>
    <name evidence="3" type="ORF">SAMN05444148_0413</name>
</gene>
<proteinExistence type="predicted"/>
<dbReference type="STRING" id="1089305.SAMN05444148_0413"/>
<dbReference type="GO" id="GO:0003677">
    <property type="term" value="F:DNA binding"/>
    <property type="evidence" value="ECO:0007669"/>
    <property type="project" value="UniProtKB-KW"/>
</dbReference>
<name>A0A1M5KRH1_9FLAO</name>
<dbReference type="PANTHER" id="PTHR37694">
    <property type="entry name" value="SLR8022 PROTEIN"/>
    <property type="match status" value="1"/>
</dbReference>
<dbReference type="EMBL" id="FQWS01000001">
    <property type="protein sequence ID" value="SHG55404.1"/>
    <property type="molecule type" value="Genomic_DNA"/>
</dbReference>
<dbReference type="InterPro" id="IPR003313">
    <property type="entry name" value="AraC-bd"/>
</dbReference>
<evidence type="ECO:0000259" key="2">
    <source>
        <dbReference type="Pfam" id="PF02311"/>
    </source>
</evidence>
<sequence length="113" mass="12607">MKTANLYSGLEYNPEKPIVNVLFETSFTKEIRIAMQEGTLMKEHKTSFPIVVEVVAGVVDFGVNNETLHLEKGNLIALEPNVPHDLKAIKNSVIRLTLTKNDQTSRVQDVASK</sequence>
<dbReference type="PANTHER" id="PTHR37694:SF1">
    <property type="entry name" value="SLR8022 PROTEIN"/>
    <property type="match status" value="1"/>
</dbReference>
<dbReference type="SUPFAM" id="SSF51182">
    <property type="entry name" value="RmlC-like cupins"/>
    <property type="match status" value="1"/>
</dbReference>
<dbReference type="Pfam" id="PF02311">
    <property type="entry name" value="AraC_binding"/>
    <property type="match status" value="1"/>
</dbReference>
<keyword evidence="4" id="KW-1185">Reference proteome</keyword>
<accession>A0A1M5KRH1</accession>
<evidence type="ECO:0000313" key="3">
    <source>
        <dbReference type="EMBL" id="SHG55404.1"/>
    </source>
</evidence>
<protein>
    <submittedName>
        <fullName evidence="3">AraC-like ligand binding domain-containing protein</fullName>
    </submittedName>
</protein>
<dbReference type="InterPro" id="IPR011051">
    <property type="entry name" value="RmlC_Cupin_sf"/>
</dbReference>
<dbReference type="InterPro" id="IPR014710">
    <property type="entry name" value="RmlC-like_jellyroll"/>
</dbReference>
<evidence type="ECO:0000313" key="4">
    <source>
        <dbReference type="Proteomes" id="UP000184522"/>
    </source>
</evidence>
<feature type="domain" description="AraC-type arabinose-binding/dimerisation" evidence="2">
    <location>
        <begin position="33"/>
        <end position="92"/>
    </location>
</feature>
<dbReference type="AlphaFoldDB" id="A0A1M5KRH1"/>
<dbReference type="Proteomes" id="UP000184522">
    <property type="component" value="Unassembled WGS sequence"/>
</dbReference>
<dbReference type="GO" id="GO:0006355">
    <property type="term" value="P:regulation of DNA-templated transcription"/>
    <property type="evidence" value="ECO:0007669"/>
    <property type="project" value="InterPro"/>
</dbReference>
<evidence type="ECO:0000256" key="1">
    <source>
        <dbReference type="ARBA" id="ARBA00023125"/>
    </source>
</evidence>
<dbReference type="RefSeq" id="WP_073082362.1">
    <property type="nucleotide sequence ID" value="NZ_FQWS01000001.1"/>
</dbReference>
<reference evidence="4" key="1">
    <citation type="submission" date="2016-11" db="EMBL/GenBank/DDBJ databases">
        <authorList>
            <person name="Varghese N."/>
            <person name="Submissions S."/>
        </authorList>
    </citation>
    <scope>NUCLEOTIDE SEQUENCE [LARGE SCALE GENOMIC DNA]</scope>
    <source>
        <strain evidence="4">DSM 25330</strain>
    </source>
</reference>
<dbReference type="OrthoDB" id="997205at2"/>
<dbReference type="Gene3D" id="2.60.120.10">
    <property type="entry name" value="Jelly Rolls"/>
    <property type="match status" value="1"/>
</dbReference>
<keyword evidence="1" id="KW-0238">DNA-binding</keyword>